<evidence type="ECO:0000313" key="3">
    <source>
        <dbReference type="EMBL" id="CAB3745722.1"/>
    </source>
</evidence>
<protein>
    <recommendedName>
        <fullName evidence="2">BON domain-containing protein</fullName>
    </recommendedName>
</protein>
<dbReference type="Proteomes" id="UP000494135">
    <property type="component" value="Unassembled WGS sequence"/>
</dbReference>
<gene>
    <name evidence="3" type="ORF">LMG29660_00011</name>
</gene>
<evidence type="ECO:0000259" key="2">
    <source>
        <dbReference type="PROSITE" id="PS50914"/>
    </source>
</evidence>
<proteinExistence type="predicted"/>
<organism evidence="3 4">
    <name type="scientific">Burkholderia puraquae</name>
    <dbReference type="NCBI Taxonomy" id="1904757"/>
    <lineage>
        <taxon>Bacteria</taxon>
        <taxon>Pseudomonadati</taxon>
        <taxon>Pseudomonadota</taxon>
        <taxon>Betaproteobacteria</taxon>
        <taxon>Burkholderiales</taxon>
        <taxon>Burkholderiaceae</taxon>
        <taxon>Burkholderia</taxon>
        <taxon>Burkholderia cepacia complex</taxon>
    </lineage>
</organism>
<accession>A0A6J5CXM0</accession>
<feature type="domain" description="BON" evidence="2">
    <location>
        <begin position="50"/>
        <end position="118"/>
    </location>
</feature>
<dbReference type="PROSITE" id="PS50914">
    <property type="entry name" value="BON"/>
    <property type="match status" value="1"/>
</dbReference>
<dbReference type="AlphaFoldDB" id="A0A6J5CXM0"/>
<evidence type="ECO:0000256" key="1">
    <source>
        <dbReference type="SAM" id="SignalP"/>
    </source>
</evidence>
<dbReference type="EMBL" id="CADIKG010000001">
    <property type="protein sequence ID" value="CAB3745722.1"/>
    <property type="molecule type" value="Genomic_DNA"/>
</dbReference>
<dbReference type="RefSeq" id="WP_244289412.1">
    <property type="nucleotide sequence ID" value="NZ_CADIKG010000001.1"/>
</dbReference>
<feature type="chain" id="PRO_5027071535" description="BON domain-containing protein" evidence="1">
    <location>
        <begin position="26"/>
        <end position="119"/>
    </location>
</feature>
<dbReference type="Gene3D" id="3.30.1340.30">
    <property type="match status" value="1"/>
</dbReference>
<name>A0A6J5CXM0_9BURK</name>
<feature type="signal peptide" evidence="1">
    <location>
        <begin position="1"/>
        <end position="25"/>
    </location>
</feature>
<reference evidence="3 4" key="1">
    <citation type="submission" date="2020-04" db="EMBL/GenBank/DDBJ databases">
        <authorList>
            <person name="De Canck E."/>
        </authorList>
    </citation>
    <scope>NUCLEOTIDE SEQUENCE [LARGE SCALE GENOMIC DNA]</scope>
    <source>
        <strain evidence="3 4">LMG 29660</strain>
    </source>
</reference>
<dbReference type="Pfam" id="PF04972">
    <property type="entry name" value="BON"/>
    <property type="match status" value="1"/>
</dbReference>
<sequence length="119" mass="12139">MMKLNGNLKVLMAALALVAVTSAHATGDQAASTVATGSVGVADKKVTKAENLRLQKGVIRALSGTRGLNATNIAVIARRGEITLRGSVVDSRQAEVATAVASSVSGVSAVKNDLMIRPE</sequence>
<keyword evidence="1" id="KW-0732">Signal</keyword>
<dbReference type="InterPro" id="IPR007055">
    <property type="entry name" value="BON_dom"/>
</dbReference>
<evidence type="ECO:0000313" key="4">
    <source>
        <dbReference type="Proteomes" id="UP000494135"/>
    </source>
</evidence>